<feature type="transmembrane region" description="Helical" evidence="1">
    <location>
        <begin position="256"/>
        <end position="278"/>
    </location>
</feature>
<keyword evidence="4" id="KW-0378">Hydrolase</keyword>
<sequence>MTKGRVETIDVFRGIAILLVVMFHFTARLPASALNITEGAPIPVFFGWVGVYFFFTISGYCIFMTLERSATVGVFLARRFSRIYPAFFAAVLLLFVFGLVAHVPSVPEAKFHVVAPNLADVAMNLLFVGEIGEWVDGAFWSIAVEVKFYLLVAVLAGMFTDPARFTRVFAVLALVMAPIWAVSTLFSVADSGPITPQSLLKFLTIAPYLPFFAIGILGRQAQSGTMPTRGLMIANVLLATAVVWIEAYSFELHDGWVIATACAAAFLALTALFLRFAAGKSIPNVPLLSSAVAKVGLLSFSWYLIHENVGISFLATLDLYMPAWLSLVLVMIATFCIAIVFANLVEWRFRKPVEGFAMAVLDWIGRRWNRLAVLRTVPASKPAQ</sequence>
<keyword evidence="4" id="KW-0808">Transferase</keyword>
<keyword evidence="4" id="KW-0012">Acyltransferase</keyword>
<dbReference type="OrthoDB" id="9807745at2"/>
<evidence type="ECO:0000313" key="3">
    <source>
        <dbReference type="EMBL" id="KKB85788.1"/>
    </source>
</evidence>
<dbReference type="PANTHER" id="PTHR23028">
    <property type="entry name" value="ACETYLTRANSFERASE"/>
    <property type="match status" value="1"/>
</dbReference>
<dbReference type="STRING" id="1121477.SAMN02745223_00074"/>
<dbReference type="AlphaFoldDB" id="A0A0F5LTX0"/>
<feature type="transmembrane region" description="Helical" evidence="1">
    <location>
        <begin position="285"/>
        <end position="304"/>
    </location>
</feature>
<evidence type="ECO:0000313" key="4">
    <source>
        <dbReference type="EMBL" id="SHE32725.1"/>
    </source>
</evidence>
<reference evidence="4 6" key="2">
    <citation type="submission" date="2016-11" db="EMBL/GenBank/DDBJ databases">
        <authorList>
            <person name="Jaros S."/>
            <person name="Januszkiewicz K."/>
            <person name="Wedrychowicz H."/>
        </authorList>
    </citation>
    <scope>NUCLEOTIDE SEQUENCE [LARGE SCALE GENOMIC DNA]</scope>
    <source>
        <strain evidence="4 6">DSM 17137</strain>
    </source>
</reference>
<keyword evidence="1" id="KW-1133">Transmembrane helix</keyword>
<dbReference type="RefSeq" id="WP_046134340.1">
    <property type="nucleotide sequence ID" value="NZ_FQVC01000001.1"/>
</dbReference>
<dbReference type="Pfam" id="PF01757">
    <property type="entry name" value="Acyl_transf_3"/>
    <property type="match status" value="1"/>
</dbReference>
<dbReference type="PATRIC" id="fig|1121477.3.peg.2227"/>
<dbReference type="GO" id="GO:0000271">
    <property type="term" value="P:polysaccharide biosynthetic process"/>
    <property type="evidence" value="ECO:0007669"/>
    <property type="project" value="TreeGrafter"/>
</dbReference>
<dbReference type="GO" id="GO:0016747">
    <property type="term" value="F:acyltransferase activity, transferring groups other than amino-acyl groups"/>
    <property type="evidence" value="ECO:0007669"/>
    <property type="project" value="InterPro"/>
</dbReference>
<organism evidence="3 5">
    <name type="scientific">Devosia limi DSM 17137</name>
    <dbReference type="NCBI Taxonomy" id="1121477"/>
    <lineage>
        <taxon>Bacteria</taxon>
        <taxon>Pseudomonadati</taxon>
        <taxon>Pseudomonadota</taxon>
        <taxon>Alphaproteobacteria</taxon>
        <taxon>Hyphomicrobiales</taxon>
        <taxon>Devosiaceae</taxon>
        <taxon>Devosia</taxon>
    </lineage>
</organism>
<keyword evidence="1" id="KW-0472">Membrane</keyword>
<evidence type="ECO:0000259" key="2">
    <source>
        <dbReference type="Pfam" id="PF01757"/>
    </source>
</evidence>
<evidence type="ECO:0000313" key="6">
    <source>
        <dbReference type="Proteomes" id="UP000184533"/>
    </source>
</evidence>
<keyword evidence="5" id="KW-1185">Reference proteome</keyword>
<protein>
    <submittedName>
        <fullName evidence="4">Peptidoglycan/LPS O-acetylase OafA/YrhL, contains acyltransferase and SGNH-hydrolase domains</fullName>
    </submittedName>
</protein>
<dbReference type="GO" id="GO:0016787">
    <property type="term" value="F:hydrolase activity"/>
    <property type="evidence" value="ECO:0007669"/>
    <property type="project" value="UniProtKB-KW"/>
</dbReference>
<proteinExistence type="predicted"/>
<feature type="transmembrane region" description="Helical" evidence="1">
    <location>
        <begin position="199"/>
        <end position="218"/>
    </location>
</feature>
<feature type="transmembrane region" description="Helical" evidence="1">
    <location>
        <begin position="168"/>
        <end position="187"/>
    </location>
</feature>
<dbReference type="EMBL" id="LAJF01000045">
    <property type="protein sequence ID" value="KKB85788.1"/>
    <property type="molecule type" value="Genomic_DNA"/>
</dbReference>
<reference evidence="3 5" key="1">
    <citation type="submission" date="2015-03" db="EMBL/GenBank/DDBJ databases">
        <authorList>
            <person name="Hassan Y.I."/>
            <person name="Lepp D."/>
            <person name="Zhou T."/>
        </authorList>
    </citation>
    <scope>NUCLEOTIDE SEQUENCE [LARGE SCALE GENOMIC DNA]</scope>
    <source>
        <strain evidence="3 5">DSM 17137</strain>
    </source>
</reference>
<dbReference type="Proteomes" id="UP000184533">
    <property type="component" value="Unassembled WGS sequence"/>
</dbReference>
<feature type="domain" description="Acyltransferase 3" evidence="2">
    <location>
        <begin position="8"/>
        <end position="342"/>
    </location>
</feature>
<feature type="transmembrane region" description="Helical" evidence="1">
    <location>
        <begin position="42"/>
        <end position="63"/>
    </location>
</feature>
<name>A0A0F5LTX0_9HYPH</name>
<dbReference type="InterPro" id="IPR002656">
    <property type="entry name" value="Acyl_transf_3_dom"/>
</dbReference>
<feature type="transmembrane region" description="Helical" evidence="1">
    <location>
        <begin position="324"/>
        <end position="345"/>
    </location>
</feature>
<evidence type="ECO:0000313" key="5">
    <source>
        <dbReference type="Proteomes" id="UP000033608"/>
    </source>
</evidence>
<dbReference type="InterPro" id="IPR050879">
    <property type="entry name" value="Acyltransferase_3"/>
</dbReference>
<dbReference type="Proteomes" id="UP000033608">
    <property type="component" value="Unassembled WGS sequence"/>
</dbReference>
<keyword evidence="1" id="KW-0812">Transmembrane</keyword>
<dbReference type="EMBL" id="FQVC01000001">
    <property type="protein sequence ID" value="SHE32725.1"/>
    <property type="molecule type" value="Genomic_DNA"/>
</dbReference>
<dbReference type="PANTHER" id="PTHR23028:SF53">
    <property type="entry name" value="ACYL_TRANSF_3 DOMAIN-CONTAINING PROTEIN"/>
    <property type="match status" value="1"/>
</dbReference>
<accession>A0A0F5LTX0</accession>
<feature type="transmembrane region" description="Helical" evidence="1">
    <location>
        <begin position="12"/>
        <end position="30"/>
    </location>
</feature>
<gene>
    <name evidence="4" type="ORF">SAMN02745223_00074</name>
    <name evidence="3" type="ORF">VW29_05700</name>
</gene>
<evidence type="ECO:0000256" key="1">
    <source>
        <dbReference type="SAM" id="Phobius"/>
    </source>
</evidence>
<feature type="transmembrane region" description="Helical" evidence="1">
    <location>
        <begin position="137"/>
        <end position="156"/>
    </location>
</feature>
<dbReference type="GO" id="GO:0016020">
    <property type="term" value="C:membrane"/>
    <property type="evidence" value="ECO:0007669"/>
    <property type="project" value="TreeGrafter"/>
</dbReference>
<feature type="transmembrane region" description="Helical" evidence="1">
    <location>
        <begin position="83"/>
        <end position="103"/>
    </location>
</feature>
<feature type="transmembrane region" description="Helical" evidence="1">
    <location>
        <begin position="230"/>
        <end position="250"/>
    </location>
</feature>